<evidence type="ECO:0000256" key="5">
    <source>
        <dbReference type="SAM" id="Phobius"/>
    </source>
</evidence>
<dbReference type="InterPro" id="IPR051202">
    <property type="entry name" value="Peptidase_C40"/>
</dbReference>
<dbReference type="AlphaFoldDB" id="A0A1M6LCF3"/>
<dbReference type="PANTHER" id="PTHR47053">
    <property type="entry name" value="MUREIN DD-ENDOPEPTIDASE MEPH-RELATED"/>
    <property type="match status" value="1"/>
</dbReference>
<dbReference type="SUPFAM" id="SSF54001">
    <property type="entry name" value="Cysteine proteinases"/>
    <property type="match status" value="1"/>
</dbReference>
<evidence type="ECO:0000259" key="6">
    <source>
        <dbReference type="PROSITE" id="PS51935"/>
    </source>
</evidence>
<dbReference type="InterPro" id="IPR000064">
    <property type="entry name" value="NLP_P60_dom"/>
</dbReference>
<name>A0A1M6LCF3_9FIRM</name>
<evidence type="ECO:0000256" key="3">
    <source>
        <dbReference type="ARBA" id="ARBA00022801"/>
    </source>
</evidence>
<keyword evidence="4" id="KW-0788">Thiol protease</keyword>
<proteinExistence type="inferred from homology"/>
<evidence type="ECO:0000313" key="8">
    <source>
        <dbReference type="Proteomes" id="UP000183975"/>
    </source>
</evidence>
<dbReference type="Proteomes" id="UP000183975">
    <property type="component" value="Unassembled WGS sequence"/>
</dbReference>
<keyword evidence="5" id="KW-1133">Transmembrane helix</keyword>
<dbReference type="GO" id="GO:0006508">
    <property type="term" value="P:proteolysis"/>
    <property type="evidence" value="ECO:0007669"/>
    <property type="project" value="UniProtKB-KW"/>
</dbReference>
<evidence type="ECO:0000313" key="7">
    <source>
        <dbReference type="EMBL" id="SHJ68844.1"/>
    </source>
</evidence>
<comment type="similarity">
    <text evidence="1">Belongs to the peptidase C40 family.</text>
</comment>
<keyword evidence="2" id="KW-0645">Protease</keyword>
<dbReference type="PROSITE" id="PS51935">
    <property type="entry name" value="NLPC_P60"/>
    <property type="match status" value="1"/>
</dbReference>
<feature type="transmembrane region" description="Helical" evidence="5">
    <location>
        <begin position="26"/>
        <end position="49"/>
    </location>
</feature>
<keyword evidence="5" id="KW-0812">Transmembrane</keyword>
<protein>
    <submittedName>
        <fullName evidence="7">NlpC/P60 family protein</fullName>
    </submittedName>
</protein>
<dbReference type="EMBL" id="FRAH01000004">
    <property type="protein sequence ID" value="SHJ68844.1"/>
    <property type="molecule type" value="Genomic_DNA"/>
</dbReference>
<dbReference type="PANTHER" id="PTHR47053:SF5">
    <property type="entry name" value="BIFUNCTIONAL MURAMIDASE_DL-ENDOPEPTIDASE CWLT"/>
    <property type="match status" value="1"/>
</dbReference>
<keyword evidence="3" id="KW-0378">Hydrolase</keyword>
<dbReference type="Gene3D" id="3.90.1720.10">
    <property type="entry name" value="endopeptidase domain like (from Nostoc punctiforme)"/>
    <property type="match status" value="1"/>
</dbReference>
<dbReference type="Pfam" id="PF00877">
    <property type="entry name" value="NLPC_P60"/>
    <property type="match status" value="1"/>
</dbReference>
<feature type="domain" description="NlpC/P60" evidence="6">
    <location>
        <begin position="192"/>
        <end position="316"/>
    </location>
</feature>
<dbReference type="InterPro" id="IPR038765">
    <property type="entry name" value="Papain-like_cys_pep_sf"/>
</dbReference>
<keyword evidence="5" id="KW-0472">Membrane</keyword>
<organism evidence="7 8">
    <name type="scientific">Anaerotignum lactatifermentans DSM 14214</name>
    <dbReference type="NCBI Taxonomy" id="1121323"/>
    <lineage>
        <taxon>Bacteria</taxon>
        <taxon>Bacillati</taxon>
        <taxon>Bacillota</taxon>
        <taxon>Clostridia</taxon>
        <taxon>Lachnospirales</taxon>
        <taxon>Anaerotignaceae</taxon>
        <taxon>Anaerotignum</taxon>
    </lineage>
</organism>
<evidence type="ECO:0000256" key="4">
    <source>
        <dbReference type="ARBA" id="ARBA00022807"/>
    </source>
</evidence>
<gene>
    <name evidence="7" type="ORF">SAMN02745138_00341</name>
</gene>
<sequence length="316" mass="35831">MASPTTVALLVKKAIDIASDKRVQTFIASVIVGIVVIILIPFLAVLSIFNAEAGYSRETAKIVFDGGPIPIEADAELTEYMEDMIDAFEEIDNAIADYNEEGFDHIKVKSFFYILYFTKDMSEFNEEFYQDFVNCFADEKEDDEIYEELEEYLPHDFTETEKEEIRSLYLFIKYGYSVTGQITGIPGEAFDDETFAQLMTEATKYIGFPYVWGGSTPETSFDCSGFVCWVYTHSGVHNLPRMTAQDIYNQCTPVSKEELKPGDLVFFTGTYQSSNPVTHIGIYVGDNQMLHCGDPIGYANLGNSYWIKHFYGYGRL</sequence>
<accession>A0A1M6LCF3</accession>
<dbReference type="GO" id="GO:0008234">
    <property type="term" value="F:cysteine-type peptidase activity"/>
    <property type="evidence" value="ECO:0007669"/>
    <property type="project" value="UniProtKB-KW"/>
</dbReference>
<keyword evidence="8" id="KW-1185">Reference proteome</keyword>
<evidence type="ECO:0000256" key="2">
    <source>
        <dbReference type="ARBA" id="ARBA00022670"/>
    </source>
</evidence>
<reference evidence="7 8" key="1">
    <citation type="submission" date="2016-11" db="EMBL/GenBank/DDBJ databases">
        <authorList>
            <person name="Jaros S."/>
            <person name="Januszkiewicz K."/>
            <person name="Wedrychowicz H."/>
        </authorList>
    </citation>
    <scope>NUCLEOTIDE SEQUENCE [LARGE SCALE GENOMIC DNA]</scope>
    <source>
        <strain evidence="7 8">DSM 14214</strain>
    </source>
</reference>
<evidence type="ECO:0000256" key="1">
    <source>
        <dbReference type="ARBA" id="ARBA00007074"/>
    </source>
</evidence>